<gene>
    <name evidence="7" type="ORF">J2S57_002386</name>
</gene>
<reference evidence="7 8" key="1">
    <citation type="submission" date="2023-07" db="EMBL/GenBank/DDBJ databases">
        <title>Sequencing the genomes of 1000 actinobacteria strains.</title>
        <authorList>
            <person name="Klenk H.-P."/>
        </authorList>
    </citation>
    <scope>NUCLEOTIDE SEQUENCE [LARGE SCALE GENOMIC DNA]</scope>
    <source>
        <strain evidence="7 8">DSM 44388</strain>
    </source>
</reference>
<evidence type="ECO:0000256" key="2">
    <source>
        <dbReference type="ARBA" id="ARBA00022679"/>
    </source>
</evidence>
<dbReference type="PROSITE" id="PS51191">
    <property type="entry name" value="FEMABX"/>
    <property type="match status" value="1"/>
</dbReference>
<keyword evidence="5" id="KW-0012">Acyltransferase</keyword>
<dbReference type="InterPro" id="IPR003447">
    <property type="entry name" value="FEMABX"/>
</dbReference>
<evidence type="ECO:0000256" key="4">
    <source>
        <dbReference type="ARBA" id="ARBA00022984"/>
    </source>
</evidence>
<proteinExistence type="inferred from homology"/>
<dbReference type="SUPFAM" id="SSF55729">
    <property type="entry name" value="Acyl-CoA N-acyltransferases (Nat)"/>
    <property type="match status" value="2"/>
</dbReference>
<sequence>MPGTDVRSARSGSALWPAKQPGLTVQPISAAEHLHHAVSHGASITMTPMWGGVKQAWRNQSIGWIVDGEIVGTALVLYRPVPIPGTNRSLAYIPEGPTLPWDRVLAAPSSWLTPLLDHLRAEHAFAVRIGPTQPVKYWSTATAKKGMSTDGVTRFSQLEPDETYDDGLALRNVLKAHGWVSLENESGQFTAGQPRLGVRADLRDKTPEMLLKSMNQQWRRNVKRADKEGVVVRQGGVEDLPIFHELYVETGERDEFTPRPANYFTTMWKALNSGPDPVLRLWISEHEGEPLSAALTVDVDRTCWYTYGASTSRKREVQAPTAMQWTSMRAALGRGMWTYDFRGIADTLDENERLSGLLRFKLGAGGHVVETVGEWEYTLSPMWNKAFQTYQKVQAARS</sequence>
<comment type="similarity">
    <text evidence="1">Belongs to the FemABX family.</text>
</comment>
<evidence type="ECO:0000256" key="6">
    <source>
        <dbReference type="ARBA" id="ARBA00023316"/>
    </source>
</evidence>
<evidence type="ECO:0000313" key="7">
    <source>
        <dbReference type="EMBL" id="MDP9826637.1"/>
    </source>
</evidence>
<evidence type="ECO:0000256" key="3">
    <source>
        <dbReference type="ARBA" id="ARBA00022960"/>
    </source>
</evidence>
<comment type="caution">
    <text evidence="7">The sequence shown here is derived from an EMBL/GenBank/DDBJ whole genome shotgun (WGS) entry which is preliminary data.</text>
</comment>
<keyword evidence="6" id="KW-0961">Cell wall biogenesis/degradation</keyword>
<keyword evidence="8" id="KW-1185">Reference proteome</keyword>
<keyword evidence="2" id="KW-0808">Transferase</keyword>
<evidence type="ECO:0000256" key="5">
    <source>
        <dbReference type="ARBA" id="ARBA00023315"/>
    </source>
</evidence>
<dbReference type="InterPro" id="IPR050644">
    <property type="entry name" value="PG_Glycine_Bridge_Synth"/>
</dbReference>
<dbReference type="Proteomes" id="UP001235712">
    <property type="component" value="Unassembled WGS sequence"/>
</dbReference>
<protein>
    <submittedName>
        <fullName evidence="7">Lipid II:glycine glycyltransferase (Peptidoglycan interpeptide bridge formation enzyme)</fullName>
    </submittedName>
</protein>
<dbReference type="RefSeq" id="WP_307241644.1">
    <property type="nucleotide sequence ID" value="NZ_JAUSQZ010000001.1"/>
</dbReference>
<dbReference type="PANTHER" id="PTHR36174:SF1">
    <property type="entry name" value="LIPID II:GLYCINE GLYCYLTRANSFERASE"/>
    <property type="match status" value="1"/>
</dbReference>
<name>A0ABT9P2B1_9ACTN</name>
<dbReference type="EMBL" id="JAUSQZ010000001">
    <property type="protein sequence ID" value="MDP9826637.1"/>
    <property type="molecule type" value="Genomic_DNA"/>
</dbReference>
<keyword evidence="4" id="KW-0573">Peptidoglycan synthesis</keyword>
<dbReference type="Pfam" id="PF02388">
    <property type="entry name" value="FemAB"/>
    <property type="match status" value="2"/>
</dbReference>
<accession>A0ABT9P2B1</accession>
<evidence type="ECO:0000313" key="8">
    <source>
        <dbReference type="Proteomes" id="UP001235712"/>
    </source>
</evidence>
<dbReference type="InterPro" id="IPR016181">
    <property type="entry name" value="Acyl_CoA_acyltransferase"/>
</dbReference>
<dbReference type="Gene3D" id="3.40.630.30">
    <property type="match status" value="2"/>
</dbReference>
<keyword evidence="3" id="KW-0133">Cell shape</keyword>
<dbReference type="PANTHER" id="PTHR36174">
    <property type="entry name" value="LIPID II:GLYCINE GLYCYLTRANSFERASE"/>
    <property type="match status" value="1"/>
</dbReference>
<organism evidence="7 8">
    <name type="scientific">Kineosporia succinea</name>
    <dbReference type="NCBI Taxonomy" id="84632"/>
    <lineage>
        <taxon>Bacteria</taxon>
        <taxon>Bacillati</taxon>
        <taxon>Actinomycetota</taxon>
        <taxon>Actinomycetes</taxon>
        <taxon>Kineosporiales</taxon>
        <taxon>Kineosporiaceae</taxon>
        <taxon>Kineosporia</taxon>
    </lineage>
</organism>
<evidence type="ECO:0000256" key="1">
    <source>
        <dbReference type="ARBA" id="ARBA00009943"/>
    </source>
</evidence>